<evidence type="ECO:0000256" key="6">
    <source>
        <dbReference type="ARBA" id="ARBA00023049"/>
    </source>
</evidence>
<reference evidence="12" key="1">
    <citation type="journal article" date="2016" name="Front. Microbiol.">
        <title>Genome Sequence of the Piezophilic, Mesophilic Sulfate-Reducing Bacterium Desulfovibrio indicus J2T.</title>
        <authorList>
            <person name="Cao J."/>
            <person name="Maignien L."/>
            <person name="Shao Z."/>
            <person name="Alain K."/>
            <person name="Jebbar M."/>
        </authorList>
    </citation>
    <scope>NUCLEOTIDE SEQUENCE</scope>
    <source>
        <strain evidence="12">JCM 32048</strain>
    </source>
</reference>
<evidence type="ECO:0000256" key="1">
    <source>
        <dbReference type="ARBA" id="ARBA00009388"/>
    </source>
</evidence>
<dbReference type="PANTHER" id="PTHR43579:SF1">
    <property type="entry name" value="NEUTRAL METALLOPROTEINASE"/>
    <property type="match status" value="1"/>
</dbReference>
<accession>A0AA37H9Y6</accession>
<feature type="domain" description="Peptidase M4 C-terminal" evidence="11">
    <location>
        <begin position="186"/>
        <end position="354"/>
    </location>
</feature>
<sequence>MCTCRHRHSIFCVLPPYILKSIQKNGSKEQVEAAINTLSVDSTFRSVRLNLTAAVSPAQRERRVLGPAQSKQRTIYTADNVETLPGKAVRTEGAGPSGDVAVDEAYDGLGHTFDFFSEIFDRNSIDDEGMPLNATVHYGPRYSNAFWNGQRMVFGDGDGELFNRFTIALDVIGHELGHGVTEDETGLVYLFQSGALNEHLSDVWGSLIKQWYLRQTSDQADWLIGAGLLADGVKGQALRSMKKPGSAFDDPVLGRDPQPGHMDDYEETYADNGGVHINSGIPNRAFYLAATSVGGYAWEKIGRVWYETIRSKRVKQDTKFKEFANLTVATALRTPGCGPIEQKAIAEAWAEVGVLEKVAPKTTRAVTTRSSRQPARMFEAQRGGRDGDASSSTSNGSGR</sequence>
<comment type="caution">
    <text evidence="12">The sequence shown here is derived from an EMBL/GenBank/DDBJ whole genome shotgun (WGS) entry which is preliminary data.</text>
</comment>
<evidence type="ECO:0000256" key="2">
    <source>
        <dbReference type="ARBA" id="ARBA00022670"/>
    </source>
</evidence>
<dbReference type="SUPFAM" id="SSF55486">
    <property type="entry name" value="Metalloproteases ('zincins'), catalytic domain"/>
    <property type="match status" value="1"/>
</dbReference>
<feature type="active site" description="Proton donor" evidence="7">
    <location>
        <position position="276"/>
    </location>
</feature>
<evidence type="ECO:0000256" key="5">
    <source>
        <dbReference type="ARBA" id="ARBA00022833"/>
    </source>
</evidence>
<evidence type="ECO:0000256" key="9">
    <source>
        <dbReference type="SAM" id="MobiDB-lite"/>
    </source>
</evidence>
<keyword evidence="3" id="KW-0479">Metal-binding</keyword>
<dbReference type="InterPro" id="IPR013856">
    <property type="entry name" value="Peptidase_M4_domain"/>
</dbReference>
<keyword evidence="13" id="KW-1185">Reference proteome</keyword>
<name>A0AA37H9Y6_9HYPH</name>
<feature type="compositionally biased region" description="Polar residues" evidence="9">
    <location>
        <begin position="364"/>
        <end position="373"/>
    </location>
</feature>
<dbReference type="Proteomes" id="UP001055286">
    <property type="component" value="Unassembled WGS sequence"/>
</dbReference>
<dbReference type="GO" id="GO:0005576">
    <property type="term" value="C:extracellular region"/>
    <property type="evidence" value="ECO:0007669"/>
    <property type="project" value="UniProtKB-SubCell"/>
</dbReference>
<feature type="active site" evidence="7">
    <location>
        <position position="175"/>
    </location>
</feature>
<dbReference type="EC" id="3.4.24.-" evidence="8"/>
<evidence type="ECO:0000259" key="11">
    <source>
        <dbReference type="Pfam" id="PF02868"/>
    </source>
</evidence>
<comment type="function">
    <text evidence="8">Extracellular zinc metalloprotease.</text>
</comment>
<evidence type="ECO:0000256" key="8">
    <source>
        <dbReference type="RuleBase" id="RU366073"/>
    </source>
</evidence>
<dbReference type="InterPro" id="IPR023612">
    <property type="entry name" value="Peptidase_M4"/>
</dbReference>
<comment type="cofactor">
    <cofactor evidence="8">
        <name>Zn(2+)</name>
        <dbReference type="ChEBI" id="CHEBI:29105"/>
    </cofactor>
</comment>
<dbReference type="PANTHER" id="PTHR43579">
    <property type="match status" value="1"/>
</dbReference>
<dbReference type="PRINTS" id="PR00730">
    <property type="entry name" value="THERMOLYSIN"/>
</dbReference>
<dbReference type="Gene3D" id="1.10.390.10">
    <property type="entry name" value="Neutral Protease Domain 2"/>
    <property type="match status" value="1"/>
</dbReference>
<feature type="domain" description="Peptidase M4" evidence="10">
    <location>
        <begin position="99"/>
        <end position="182"/>
    </location>
</feature>
<evidence type="ECO:0000259" key="10">
    <source>
        <dbReference type="Pfam" id="PF01447"/>
    </source>
</evidence>
<dbReference type="Pfam" id="PF01447">
    <property type="entry name" value="Peptidase_M4"/>
    <property type="match status" value="1"/>
</dbReference>
<dbReference type="InterPro" id="IPR027268">
    <property type="entry name" value="Peptidase_M4/M1_CTD_sf"/>
</dbReference>
<evidence type="ECO:0000256" key="4">
    <source>
        <dbReference type="ARBA" id="ARBA00022801"/>
    </source>
</evidence>
<dbReference type="CDD" id="cd09597">
    <property type="entry name" value="M4_TLP"/>
    <property type="match status" value="1"/>
</dbReference>
<evidence type="ECO:0000256" key="3">
    <source>
        <dbReference type="ARBA" id="ARBA00022723"/>
    </source>
</evidence>
<dbReference type="Gene3D" id="3.10.170.10">
    <property type="match status" value="1"/>
</dbReference>
<keyword evidence="2 8" id="KW-0645">Protease</keyword>
<comment type="subcellular location">
    <subcellularLocation>
        <location evidence="8">Secreted</location>
    </subcellularLocation>
</comment>
<protein>
    <recommendedName>
        <fullName evidence="8">Neutral metalloproteinase</fullName>
        <ecNumber evidence="8">3.4.24.-</ecNumber>
    </recommendedName>
</protein>
<evidence type="ECO:0000256" key="7">
    <source>
        <dbReference type="PIRSR" id="PIRSR623612-1"/>
    </source>
</evidence>
<dbReference type="Pfam" id="PF02868">
    <property type="entry name" value="Peptidase_M4_C"/>
    <property type="match status" value="1"/>
</dbReference>
<proteinExistence type="inferred from homology"/>
<keyword evidence="6 8" id="KW-0482">Metalloprotease</keyword>
<feature type="compositionally biased region" description="Polar residues" evidence="9">
    <location>
        <begin position="389"/>
        <end position="399"/>
    </location>
</feature>
<keyword evidence="4 8" id="KW-0378">Hydrolase</keyword>
<dbReference type="InterPro" id="IPR052759">
    <property type="entry name" value="Metalloprotease_M4"/>
</dbReference>
<dbReference type="AlphaFoldDB" id="A0AA37H9Y6"/>
<dbReference type="GO" id="GO:0046872">
    <property type="term" value="F:metal ion binding"/>
    <property type="evidence" value="ECO:0007669"/>
    <property type="project" value="UniProtKB-UniRule"/>
</dbReference>
<organism evidence="12 13">
    <name type="scientific">Methylobacterium frigidaeris</name>
    <dbReference type="NCBI Taxonomy" id="2038277"/>
    <lineage>
        <taxon>Bacteria</taxon>
        <taxon>Pseudomonadati</taxon>
        <taxon>Pseudomonadota</taxon>
        <taxon>Alphaproteobacteria</taxon>
        <taxon>Hyphomicrobiales</taxon>
        <taxon>Methylobacteriaceae</taxon>
        <taxon>Methylobacterium</taxon>
    </lineage>
</organism>
<dbReference type="InterPro" id="IPR001570">
    <property type="entry name" value="Peptidase_M4_C_domain"/>
</dbReference>
<evidence type="ECO:0000313" key="13">
    <source>
        <dbReference type="Proteomes" id="UP001055286"/>
    </source>
</evidence>
<keyword evidence="8" id="KW-0964">Secreted</keyword>
<feature type="region of interest" description="Disordered" evidence="9">
    <location>
        <begin position="361"/>
        <end position="399"/>
    </location>
</feature>
<comment type="similarity">
    <text evidence="1 8">Belongs to the peptidase M4 family.</text>
</comment>
<evidence type="ECO:0000313" key="12">
    <source>
        <dbReference type="EMBL" id="GJD62082.1"/>
    </source>
</evidence>
<dbReference type="GO" id="GO:0004222">
    <property type="term" value="F:metalloendopeptidase activity"/>
    <property type="evidence" value="ECO:0007669"/>
    <property type="project" value="UniProtKB-UniRule"/>
</dbReference>
<keyword evidence="5 8" id="KW-0862">Zinc</keyword>
<dbReference type="GO" id="GO:0006508">
    <property type="term" value="P:proteolysis"/>
    <property type="evidence" value="ECO:0007669"/>
    <property type="project" value="UniProtKB-KW"/>
</dbReference>
<dbReference type="EMBL" id="BPQJ01000008">
    <property type="protein sequence ID" value="GJD62082.1"/>
    <property type="molecule type" value="Genomic_DNA"/>
</dbReference>
<gene>
    <name evidence="12" type="primary">prtS</name>
    <name evidence="12" type="ORF">MPEAHAMD_2231</name>
</gene>
<reference evidence="12" key="2">
    <citation type="submission" date="2021-08" db="EMBL/GenBank/DDBJ databases">
        <authorList>
            <person name="Tani A."/>
            <person name="Ola A."/>
            <person name="Ogura Y."/>
            <person name="Katsura K."/>
            <person name="Hayashi T."/>
        </authorList>
    </citation>
    <scope>NUCLEOTIDE SEQUENCE</scope>
    <source>
        <strain evidence="12">JCM 32048</strain>
    </source>
</reference>